<keyword evidence="1" id="KW-0479">Metal-binding</keyword>
<evidence type="ECO:0000256" key="1">
    <source>
        <dbReference type="ARBA" id="ARBA00022723"/>
    </source>
</evidence>
<accession>D5EN38</accession>
<dbReference type="PANTHER" id="PTHR43048">
    <property type="entry name" value="METHYLMALONYL-COA EPIMERASE"/>
    <property type="match status" value="1"/>
</dbReference>
<protein>
    <submittedName>
        <fullName evidence="3">Glyoxalase/bleomycin resistance protein/dioxygenase</fullName>
    </submittedName>
</protein>
<keyword evidence="3" id="KW-0560">Oxidoreductase</keyword>
<dbReference type="STRING" id="583355.Caka_0448"/>
<dbReference type="GO" id="GO:0046872">
    <property type="term" value="F:metal ion binding"/>
    <property type="evidence" value="ECO:0007669"/>
    <property type="project" value="UniProtKB-KW"/>
</dbReference>
<sequence>MKIEHFAYQVDDPAIMADWYCQHLGFTVKRAADSPNPVRFLADASDQVMIEIYNNSKVETPDYASMDPLLVHLAFSCDDISAATHRLVSAGARLLSDDETASGDRLAMLRDPWDFAIQLCQRKEPMLSPKQCPEKQI</sequence>
<dbReference type="AlphaFoldDB" id="D5EN38"/>
<dbReference type="GO" id="GO:0004493">
    <property type="term" value="F:methylmalonyl-CoA epimerase activity"/>
    <property type="evidence" value="ECO:0007669"/>
    <property type="project" value="TreeGrafter"/>
</dbReference>
<dbReference type="GO" id="GO:0051213">
    <property type="term" value="F:dioxygenase activity"/>
    <property type="evidence" value="ECO:0007669"/>
    <property type="project" value="UniProtKB-KW"/>
</dbReference>
<proteinExistence type="predicted"/>
<dbReference type="SUPFAM" id="SSF54593">
    <property type="entry name" value="Glyoxalase/Bleomycin resistance protein/Dihydroxybiphenyl dioxygenase"/>
    <property type="match status" value="1"/>
</dbReference>
<keyword evidence="3" id="KW-0223">Dioxygenase</keyword>
<dbReference type="CDD" id="cd06587">
    <property type="entry name" value="VOC"/>
    <property type="match status" value="1"/>
</dbReference>
<keyword evidence="4" id="KW-1185">Reference proteome</keyword>
<organism evidence="3 4">
    <name type="scientific">Coraliomargarita akajimensis (strain DSM 45221 / IAM 15411 / JCM 23193 / KCTC 12865 / 04OKA010-24)</name>
    <dbReference type="NCBI Taxonomy" id="583355"/>
    <lineage>
        <taxon>Bacteria</taxon>
        <taxon>Pseudomonadati</taxon>
        <taxon>Verrucomicrobiota</taxon>
        <taxon>Opitutia</taxon>
        <taxon>Puniceicoccales</taxon>
        <taxon>Coraliomargaritaceae</taxon>
        <taxon>Coraliomargarita</taxon>
    </lineage>
</organism>
<dbReference type="InterPro" id="IPR051785">
    <property type="entry name" value="MMCE/EMCE_epimerase"/>
</dbReference>
<dbReference type="InterPro" id="IPR037523">
    <property type="entry name" value="VOC_core"/>
</dbReference>
<dbReference type="InterPro" id="IPR004360">
    <property type="entry name" value="Glyas_Fos-R_dOase_dom"/>
</dbReference>
<dbReference type="PROSITE" id="PS51819">
    <property type="entry name" value="VOC"/>
    <property type="match status" value="1"/>
</dbReference>
<dbReference type="GO" id="GO:0046491">
    <property type="term" value="P:L-methylmalonyl-CoA metabolic process"/>
    <property type="evidence" value="ECO:0007669"/>
    <property type="project" value="TreeGrafter"/>
</dbReference>
<dbReference type="KEGG" id="caa:Caka_0448"/>
<dbReference type="InterPro" id="IPR029068">
    <property type="entry name" value="Glyas_Bleomycin-R_OHBP_Dase"/>
</dbReference>
<dbReference type="EMBL" id="CP001998">
    <property type="protein sequence ID" value="ADE53473.1"/>
    <property type="molecule type" value="Genomic_DNA"/>
</dbReference>
<dbReference type="Gene3D" id="3.10.180.10">
    <property type="entry name" value="2,3-Dihydroxybiphenyl 1,2-Dioxygenase, domain 1"/>
    <property type="match status" value="1"/>
</dbReference>
<dbReference type="HOGENOM" id="CLU_1861817_0_0_0"/>
<dbReference type="eggNOG" id="COG0346">
    <property type="taxonomic scope" value="Bacteria"/>
</dbReference>
<dbReference type="PANTHER" id="PTHR43048:SF3">
    <property type="entry name" value="METHYLMALONYL-COA EPIMERASE, MITOCHONDRIAL"/>
    <property type="match status" value="1"/>
</dbReference>
<evidence type="ECO:0000313" key="3">
    <source>
        <dbReference type="EMBL" id="ADE53473.1"/>
    </source>
</evidence>
<name>D5EN38_CORAD</name>
<dbReference type="Proteomes" id="UP000000925">
    <property type="component" value="Chromosome"/>
</dbReference>
<gene>
    <name evidence="3" type="ordered locus">Caka_0448</name>
</gene>
<feature type="domain" description="VOC" evidence="2">
    <location>
        <begin position="2"/>
        <end position="122"/>
    </location>
</feature>
<dbReference type="RefSeq" id="WP_013042198.1">
    <property type="nucleotide sequence ID" value="NC_014008.1"/>
</dbReference>
<dbReference type="Pfam" id="PF00903">
    <property type="entry name" value="Glyoxalase"/>
    <property type="match status" value="1"/>
</dbReference>
<dbReference type="OrthoDB" id="1177764at2"/>
<evidence type="ECO:0000259" key="2">
    <source>
        <dbReference type="PROSITE" id="PS51819"/>
    </source>
</evidence>
<reference evidence="3 4" key="1">
    <citation type="journal article" date="2010" name="Stand. Genomic Sci.">
        <title>Complete genome sequence of Coraliomargarita akajimensis type strain (04OKA010-24).</title>
        <authorList>
            <person name="Mavromatis K."/>
            <person name="Abt B."/>
            <person name="Brambilla E."/>
            <person name="Lapidus A."/>
            <person name="Copeland A."/>
            <person name="Deshpande S."/>
            <person name="Nolan M."/>
            <person name="Lucas S."/>
            <person name="Tice H."/>
            <person name="Cheng J.F."/>
            <person name="Han C."/>
            <person name="Detter J.C."/>
            <person name="Woyke T."/>
            <person name="Goodwin L."/>
            <person name="Pitluck S."/>
            <person name="Held B."/>
            <person name="Brettin T."/>
            <person name="Tapia R."/>
            <person name="Ivanova N."/>
            <person name="Mikhailova N."/>
            <person name="Pati A."/>
            <person name="Liolios K."/>
            <person name="Chen A."/>
            <person name="Palaniappan K."/>
            <person name="Land M."/>
            <person name="Hauser L."/>
            <person name="Chang Y.J."/>
            <person name="Jeffries C.D."/>
            <person name="Rohde M."/>
            <person name="Goker M."/>
            <person name="Bristow J."/>
            <person name="Eisen J.A."/>
            <person name="Markowitz V."/>
            <person name="Hugenholtz P."/>
            <person name="Klenk H.P."/>
            <person name="Kyrpides N.C."/>
        </authorList>
    </citation>
    <scope>NUCLEOTIDE SEQUENCE [LARGE SCALE GENOMIC DNA]</scope>
    <source>
        <strain evidence="4">DSM 45221 / IAM 15411 / JCM 23193 / KCTC 12865</strain>
    </source>
</reference>
<evidence type="ECO:0000313" key="4">
    <source>
        <dbReference type="Proteomes" id="UP000000925"/>
    </source>
</evidence>